<keyword evidence="3" id="KW-1185">Reference proteome</keyword>
<dbReference type="EMBL" id="SWLE01000019">
    <property type="protein sequence ID" value="TNM88281.1"/>
    <property type="molecule type" value="Genomic_DNA"/>
</dbReference>
<feature type="region of interest" description="Disordered" evidence="1">
    <location>
        <begin position="29"/>
        <end position="53"/>
    </location>
</feature>
<reference evidence="2 3" key="1">
    <citation type="submission" date="2019-04" db="EMBL/GenBank/DDBJ databases">
        <title>The sequence and de novo assembly of Takifugu bimaculatus genome using PacBio and Hi-C technologies.</title>
        <authorList>
            <person name="Xu P."/>
            <person name="Liu B."/>
            <person name="Zhou Z."/>
        </authorList>
    </citation>
    <scope>NUCLEOTIDE SEQUENCE [LARGE SCALE GENOMIC DNA]</scope>
    <source>
        <strain evidence="2">TB-2018</strain>
        <tissue evidence="2">Muscle</tissue>
    </source>
</reference>
<dbReference type="AlphaFoldDB" id="A0A4Z2B7C4"/>
<evidence type="ECO:0000313" key="2">
    <source>
        <dbReference type="EMBL" id="TNM88281.1"/>
    </source>
</evidence>
<sequence>MDAHFGEFDLLCDRLEVAEVGALLRSAAEDRGHTQRKLLQADTQRSTESKSNPTYSDFLDIIKDPSRIRRSVAIGTP</sequence>
<evidence type="ECO:0000256" key="1">
    <source>
        <dbReference type="SAM" id="MobiDB-lite"/>
    </source>
</evidence>
<accession>A0A4Z2B7C4</accession>
<evidence type="ECO:0000313" key="3">
    <source>
        <dbReference type="Proteomes" id="UP000516260"/>
    </source>
</evidence>
<organism evidence="2 3">
    <name type="scientific">Takifugu bimaculatus</name>
    <dbReference type="NCBI Taxonomy" id="433685"/>
    <lineage>
        <taxon>Eukaryota</taxon>
        <taxon>Metazoa</taxon>
        <taxon>Chordata</taxon>
        <taxon>Craniata</taxon>
        <taxon>Vertebrata</taxon>
        <taxon>Euteleostomi</taxon>
        <taxon>Actinopterygii</taxon>
        <taxon>Neopterygii</taxon>
        <taxon>Teleostei</taxon>
        <taxon>Neoteleostei</taxon>
        <taxon>Acanthomorphata</taxon>
        <taxon>Eupercaria</taxon>
        <taxon>Tetraodontiformes</taxon>
        <taxon>Tetradontoidea</taxon>
        <taxon>Tetraodontidae</taxon>
        <taxon>Takifugu</taxon>
    </lineage>
</organism>
<feature type="compositionally biased region" description="Polar residues" evidence="1">
    <location>
        <begin position="41"/>
        <end position="53"/>
    </location>
</feature>
<dbReference type="Proteomes" id="UP000516260">
    <property type="component" value="Chromosome 6"/>
</dbReference>
<comment type="caution">
    <text evidence="2">The sequence shown here is derived from an EMBL/GenBank/DDBJ whole genome shotgun (WGS) entry which is preliminary data.</text>
</comment>
<proteinExistence type="predicted"/>
<name>A0A4Z2B7C4_9TELE</name>
<gene>
    <name evidence="2" type="ORF">fugu_006502</name>
</gene>
<protein>
    <submittedName>
        <fullName evidence="2">Uncharacterized protein</fullName>
    </submittedName>
</protein>